<dbReference type="InterPro" id="IPR003821">
    <property type="entry name" value="DXP_reductoisomerase"/>
</dbReference>
<keyword evidence="3" id="KW-1185">Reference proteome</keyword>
<organism evidence="2 3">
    <name type="scientific">Termititenax aidoneus</name>
    <dbReference type="NCBI Taxonomy" id="2218524"/>
    <lineage>
        <taxon>Bacteria</taxon>
        <taxon>Bacillati</taxon>
        <taxon>Candidatus Margulisiibacteriota</taxon>
        <taxon>Candidatus Termititenacia</taxon>
        <taxon>Candidatus Termititenacales</taxon>
        <taxon>Candidatus Termititenacaceae</taxon>
        <taxon>Candidatus Termititenax</taxon>
    </lineage>
</organism>
<reference evidence="2 3" key="1">
    <citation type="journal article" date="2019" name="ISME J.">
        <title>Genome analyses of uncultured TG2/ZB3 bacteria in 'Margulisbacteria' specifically attached to ectosymbiotic spirochetes of protists in the termite gut.</title>
        <authorList>
            <person name="Utami Y.D."/>
            <person name="Kuwahara H."/>
            <person name="Igai K."/>
            <person name="Murakami T."/>
            <person name="Sugaya K."/>
            <person name="Morikawa T."/>
            <person name="Nagura Y."/>
            <person name="Yuki M."/>
            <person name="Deevong P."/>
            <person name="Inoue T."/>
            <person name="Kihara K."/>
            <person name="Lo N."/>
            <person name="Yamada A."/>
            <person name="Ohkuma M."/>
            <person name="Hongoh Y."/>
        </authorList>
    </citation>
    <scope>NUCLEOTIDE SEQUENCE [LARGE SCALE GENOMIC DNA]</scope>
    <source>
        <strain evidence="2">NkOx7-01</strain>
    </source>
</reference>
<dbReference type="EMBL" id="BGZN01000222">
    <property type="protein sequence ID" value="GBR75282.1"/>
    <property type="molecule type" value="Genomic_DNA"/>
</dbReference>
<evidence type="ECO:0000313" key="2">
    <source>
        <dbReference type="EMBL" id="GBR75282.1"/>
    </source>
</evidence>
<dbReference type="SUPFAM" id="SSF55347">
    <property type="entry name" value="Glyceraldehyde-3-phosphate dehydrogenase-like, C-terminal domain"/>
    <property type="match status" value="1"/>
</dbReference>
<protein>
    <submittedName>
        <fullName evidence="2">1-deoxy-D-xylulose 5-phosphate reductoisomerase</fullName>
    </submittedName>
</protein>
<dbReference type="PANTHER" id="PTHR30525">
    <property type="entry name" value="1-DEOXY-D-XYLULOSE 5-PHOSPHATE REDUCTOISOMERASE"/>
    <property type="match status" value="1"/>
</dbReference>
<dbReference type="InterPro" id="IPR026877">
    <property type="entry name" value="DXPR_C"/>
</dbReference>
<dbReference type="AlphaFoldDB" id="A0A388TF88"/>
<name>A0A388TF88_TERA1</name>
<gene>
    <name evidence="2" type="primary">dxr</name>
    <name evidence="2" type="ORF">NO1_2291</name>
</gene>
<evidence type="ECO:0000313" key="3">
    <source>
        <dbReference type="Proteomes" id="UP000269352"/>
    </source>
</evidence>
<dbReference type="Pfam" id="PF13288">
    <property type="entry name" value="DXPR_C"/>
    <property type="match status" value="1"/>
</dbReference>
<dbReference type="SUPFAM" id="SSF69055">
    <property type="entry name" value="1-deoxy-D-xylulose-5-phosphate reductoisomerase, C-terminal domain"/>
    <property type="match status" value="1"/>
</dbReference>
<dbReference type="GO" id="GO:0070402">
    <property type="term" value="F:NADPH binding"/>
    <property type="evidence" value="ECO:0007669"/>
    <property type="project" value="TreeGrafter"/>
</dbReference>
<dbReference type="Proteomes" id="UP000269352">
    <property type="component" value="Unassembled WGS sequence"/>
</dbReference>
<dbReference type="GO" id="GO:0030604">
    <property type="term" value="F:1-deoxy-D-xylulose-5-phosphate reductoisomerase activity"/>
    <property type="evidence" value="ECO:0007669"/>
    <property type="project" value="InterPro"/>
</dbReference>
<proteinExistence type="predicted"/>
<dbReference type="GO" id="GO:0016853">
    <property type="term" value="F:isomerase activity"/>
    <property type="evidence" value="ECO:0007669"/>
    <property type="project" value="UniProtKB-KW"/>
</dbReference>
<dbReference type="PANTHER" id="PTHR30525:SF0">
    <property type="entry name" value="1-DEOXY-D-XYLULOSE 5-PHOSPHATE REDUCTOISOMERASE, CHLOROPLASTIC"/>
    <property type="match status" value="1"/>
</dbReference>
<accession>A0A388TF88</accession>
<sequence length="169" mass="18756">GLEVIEAHWLFGVPYAQIEVLLHPQSIVHSLVDYRDGSVLAQLGLPDMRLPIQYALAYPQRVAGAVPKLDLLEIKNLTFQAPDLQNFRGLALAYEAGRIGGTMPAVFNAANEIAVELFCQDKLKFTEIPRLLEDIMQKHVTINNPALDDILAAADWAKQQGASLWQKVK</sequence>
<feature type="non-terminal residue" evidence="2">
    <location>
        <position position="1"/>
    </location>
</feature>
<dbReference type="GO" id="GO:0030145">
    <property type="term" value="F:manganese ion binding"/>
    <property type="evidence" value="ECO:0007669"/>
    <property type="project" value="TreeGrafter"/>
</dbReference>
<dbReference type="GO" id="GO:0051484">
    <property type="term" value="P:isopentenyl diphosphate biosynthetic process, methylerythritol 4-phosphate pathway involved in terpenoid biosynthetic process"/>
    <property type="evidence" value="ECO:0007669"/>
    <property type="project" value="TreeGrafter"/>
</dbReference>
<feature type="domain" description="DXP reductoisomerase C-terminal" evidence="1">
    <location>
        <begin position="43"/>
        <end position="159"/>
    </location>
</feature>
<evidence type="ECO:0000259" key="1">
    <source>
        <dbReference type="Pfam" id="PF13288"/>
    </source>
</evidence>
<dbReference type="Gene3D" id="1.10.1740.10">
    <property type="match status" value="1"/>
</dbReference>
<dbReference type="InterPro" id="IPR036169">
    <property type="entry name" value="DXPR_C_sf"/>
</dbReference>
<comment type="caution">
    <text evidence="2">The sequence shown here is derived from an EMBL/GenBank/DDBJ whole genome shotgun (WGS) entry which is preliminary data.</text>
</comment>